<keyword evidence="5 11" id="KW-0863">Zinc-finger</keyword>
<feature type="region of interest" description="Disordered" evidence="12">
    <location>
        <begin position="1"/>
        <end position="26"/>
    </location>
</feature>
<evidence type="ECO:0000256" key="3">
    <source>
        <dbReference type="ARBA" id="ARBA00022723"/>
    </source>
</evidence>
<dbReference type="InterPro" id="IPR036236">
    <property type="entry name" value="Znf_C2H2_sf"/>
</dbReference>
<dbReference type="EMBL" id="JBDJPC010000007">
    <property type="protein sequence ID" value="KAL1494398.1"/>
    <property type="molecule type" value="Genomic_DNA"/>
</dbReference>
<keyword evidence="6" id="KW-0562">Pair-rule protein</keyword>
<dbReference type="FunFam" id="3.30.160.60:FF:000294">
    <property type="entry name" value="Odd-skipped-related transciption factor 2"/>
    <property type="match status" value="1"/>
</dbReference>
<evidence type="ECO:0000313" key="15">
    <source>
        <dbReference type="Proteomes" id="UP001566132"/>
    </source>
</evidence>
<dbReference type="GO" id="GO:0016348">
    <property type="term" value="P:imaginal disc-derived leg joint morphogenesis"/>
    <property type="evidence" value="ECO:0007669"/>
    <property type="project" value="UniProtKB-ARBA"/>
</dbReference>
<dbReference type="FunFam" id="3.30.160.60:FF:000318">
    <property type="entry name" value="Odd-skipped-related transciption factor 2"/>
    <property type="match status" value="1"/>
</dbReference>
<accession>A0ABD1EIA8</accession>
<feature type="domain" description="C2H2-type" evidence="13">
    <location>
        <begin position="119"/>
        <end position="146"/>
    </location>
</feature>
<dbReference type="PROSITE" id="PS00028">
    <property type="entry name" value="ZINC_FINGER_C2H2_1"/>
    <property type="match status" value="4"/>
</dbReference>
<dbReference type="GO" id="GO:0008270">
    <property type="term" value="F:zinc ion binding"/>
    <property type="evidence" value="ECO:0007669"/>
    <property type="project" value="UniProtKB-KW"/>
</dbReference>
<dbReference type="Pfam" id="PF00096">
    <property type="entry name" value="zf-C2H2"/>
    <property type="match status" value="4"/>
</dbReference>
<dbReference type="SMART" id="SM00355">
    <property type="entry name" value="ZnF_C2H2"/>
    <property type="match status" value="5"/>
</dbReference>
<dbReference type="Proteomes" id="UP001566132">
    <property type="component" value="Unassembled WGS sequence"/>
</dbReference>
<comment type="caution">
    <text evidence="14">The sequence shown here is derived from an EMBL/GenBank/DDBJ whole genome shotgun (WGS) entry which is preliminary data.</text>
</comment>
<keyword evidence="7" id="KW-0862">Zinc</keyword>
<feature type="compositionally biased region" description="Polar residues" evidence="12">
    <location>
        <begin position="1"/>
        <end position="11"/>
    </location>
</feature>
<keyword evidence="3" id="KW-0479">Metal-binding</keyword>
<evidence type="ECO:0000256" key="2">
    <source>
        <dbReference type="ARBA" id="ARBA00022473"/>
    </source>
</evidence>
<keyword evidence="2" id="KW-0217">Developmental protein</keyword>
<feature type="domain" description="C2H2-type" evidence="13">
    <location>
        <begin position="147"/>
        <end position="174"/>
    </location>
</feature>
<dbReference type="FunFam" id="3.30.160.60:FF:000311">
    <property type="entry name" value="protein odd-skipped-related 2 isoform X1"/>
    <property type="match status" value="1"/>
</dbReference>
<evidence type="ECO:0000256" key="7">
    <source>
        <dbReference type="ARBA" id="ARBA00022833"/>
    </source>
</evidence>
<protein>
    <recommendedName>
        <fullName evidence="13">C2H2-type domain-containing protein</fullName>
    </recommendedName>
</protein>
<feature type="domain" description="C2H2-type" evidence="13">
    <location>
        <begin position="203"/>
        <end position="230"/>
    </location>
</feature>
<evidence type="ECO:0000256" key="6">
    <source>
        <dbReference type="ARBA" id="ARBA00022788"/>
    </source>
</evidence>
<reference evidence="14 15" key="1">
    <citation type="submission" date="2024-05" db="EMBL/GenBank/DDBJ databases">
        <title>Genetic variation in Jamaican populations of the coffee berry borer (Hypothenemus hampei).</title>
        <authorList>
            <person name="Errbii M."/>
            <person name="Myrie A."/>
        </authorList>
    </citation>
    <scope>NUCLEOTIDE SEQUENCE [LARGE SCALE GENOMIC DNA]</scope>
    <source>
        <strain evidence="14">JA-Hopewell-2020-01-JO</strain>
        <tissue evidence="14">Whole body</tissue>
    </source>
</reference>
<dbReference type="AlphaFoldDB" id="A0ABD1EIA8"/>
<dbReference type="Gene3D" id="3.30.160.60">
    <property type="entry name" value="Classic Zinc Finger"/>
    <property type="match status" value="4"/>
</dbReference>
<evidence type="ECO:0000256" key="12">
    <source>
        <dbReference type="SAM" id="MobiDB-lite"/>
    </source>
</evidence>
<gene>
    <name evidence="14" type="ORF">ABEB36_010002</name>
</gene>
<evidence type="ECO:0000256" key="5">
    <source>
        <dbReference type="ARBA" id="ARBA00022771"/>
    </source>
</evidence>
<organism evidence="14 15">
    <name type="scientific">Hypothenemus hampei</name>
    <name type="common">Coffee berry borer</name>
    <dbReference type="NCBI Taxonomy" id="57062"/>
    <lineage>
        <taxon>Eukaryota</taxon>
        <taxon>Metazoa</taxon>
        <taxon>Ecdysozoa</taxon>
        <taxon>Arthropoda</taxon>
        <taxon>Hexapoda</taxon>
        <taxon>Insecta</taxon>
        <taxon>Pterygota</taxon>
        <taxon>Neoptera</taxon>
        <taxon>Endopterygota</taxon>
        <taxon>Coleoptera</taxon>
        <taxon>Polyphaga</taxon>
        <taxon>Cucujiformia</taxon>
        <taxon>Curculionidae</taxon>
        <taxon>Scolytinae</taxon>
        <taxon>Hypothenemus</taxon>
    </lineage>
</organism>
<name>A0ABD1EIA8_HYPHA</name>
<sequence length="307" mass="35650">MTYARTHTPSTVGEIKQEPDSSTSSIIVPSTSISQLHPNEISSFDPMEPTHFRPPIHFSTNIFNTSYQPGYHNPLLTNQWIRTAMYHHHHFPFSKYSFKGGPPTGTPVKVVGSRPKKQFICNYCNRQFTKSYNLLIHVRTHTDERPYSCDICGKAFRRQDHLRDHRYIHSKEKPFKCGQCGKGFCQSRTLAVHKILHLDESPHKCPYCAKPFNQRTNLKSHILTHTERPLECRKCQQFFTSYHDLKDHEMYKCGSKEDEEVQLLNLSIKDDDGLSQTVEEADEEEIDVVKEVVPKKLGFSIEDIMRR</sequence>
<dbReference type="PANTHER" id="PTHR14196:SF11">
    <property type="entry name" value="PROTEIN SISTER OF ODD AND BOWEL"/>
    <property type="match status" value="1"/>
</dbReference>
<feature type="domain" description="C2H2-type" evidence="13">
    <location>
        <begin position="230"/>
        <end position="257"/>
    </location>
</feature>
<comment type="subcellular location">
    <subcellularLocation>
        <location evidence="1">Nucleus</location>
    </subcellularLocation>
</comment>
<keyword evidence="15" id="KW-1185">Reference proteome</keyword>
<evidence type="ECO:0000256" key="4">
    <source>
        <dbReference type="ARBA" id="ARBA00022737"/>
    </source>
</evidence>
<evidence type="ECO:0000313" key="14">
    <source>
        <dbReference type="EMBL" id="KAL1494398.1"/>
    </source>
</evidence>
<dbReference type="PANTHER" id="PTHR14196">
    <property type="entry name" value="ODD-SKIPPED - RELATED"/>
    <property type="match status" value="1"/>
</dbReference>
<dbReference type="GO" id="GO:0007366">
    <property type="term" value="P:periodic partitioning by pair rule gene"/>
    <property type="evidence" value="ECO:0007669"/>
    <property type="project" value="UniProtKB-KW"/>
</dbReference>
<keyword evidence="4" id="KW-0677">Repeat</keyword>
<dbReference type="InterPro" id="IPR050717">
    <property type="entry name" value="C2H2-ZF_Transcription_Reg"/>
</dbReference>
<evidence type="ECO:0000256" key="11">
    <source>
        <dbReference type="PROSITE-ProRule" id="PRU00042"/>
    </source>
</evidence>
<dbReference type="InterPro" id="IPR013087">
    <property type="entry name" value="Znf_C2H2_type"/>
</dbReference>
<evidence type="ECO:0000256" key="10">
    <source>
        <dbReference type="ARBA" id="ARBA00023242"/>
    </source>
</evidence>
<feature type="domain" description="C2H2-type" evidence="13">
    <location>
        <begin position="175"/>
        <end position="202"/>
    </location>
</feature>
<dbReference type="FunFam" id="3.30.160.60:FF:000958">
    <property type="entry name" value="Odd skipped"/>
    <property type="match status" value="1"/>
</dbReference>
<keyword evidence="10" id="KW-0539">Nucleus</keyword>
<evidence type="ECO:0000259" key="13">
    <source>
        <dbReference type="PROSITE" id="PS50157"/>
    </source>
</evidence>
<evidence type="ECO:0000256" key="9">
    <source>
        <dbReference type="ARBA" id="ARBA00023163"/>
    </source>
</evidence>
<dbReference type="GO" id="GO:0005634">
    <property type="term" value="C:nucleus"/>
    <property type="evidence" value="ECO:0007669"/>
    <property type="project" value="UniProtKB-SubCell"/>
</dbReference>
<dbReference type="SUPFAM" id="SSF57667">
    <property type="entry name" value="beta-beta-alpha zinc fingers"/>
    <property type="match status" value="3"/>
</dbReference>
<keyword evidence="8" id="KW-0805">Transcription regulation</keyword>
<keyword evidence="9" id="KW-0804">Transcription</keyword>
<evidence type="ECO:0000256" key="1">
    <source>
        <dbReference type="ARBA" id="ARBA00004123"/>
    </source>
</evidence>
<dbReference type="PROSITE" id="PS50157">
    <property type="entry name" value="ZINC_FINGER_C2H2_2"/>
    <property type="match status" value="5"/>
</dbReference>
<evidence type="ECO:0000256" key="8">
    <source>
        <dbReference type="ARBA" id="ARBA00023015"/>
    </source>
</evidence>
<proteinExistence type="predicted"/>